<protein>
    <submittedName>
        <fullName evidence="7">Rod shape determining protein RodA</fullName>
    </submittedName>
</protein>
<dbReference type="PANTHER" id="PTHR30474">
    <property type="entry name" value="CELL CYCLE PROTEIN"/>
    <property type="match status" value="1"/>
</dbReference>
<comment type="caution">
    <text evidence="7">The sequence shown here is derived from an EMBL/GenBank/DDBJ whole genome shotgun (WGS) entry which is preliminary data.</text>
</comment>
<feature type="transmembrane region" description="Helical" evidence="6">
    <location>
        <begin position="7"/>
        <end position="27"/>
    </location>
</feature>
<dbReference type="InterPro" id="IPR001182">
    <property type="entry name" value="FtsW/RodA"/>
</dbReference>
<feature type="transmembrane region" description="Helical" evidence="6">
    <location>
        <begin position="101"/>
        <end position="120"/>
    </location>
</feature>
<feature type="transmembrane region" description="Helical" evidence="6">
    <location>
        <begin position="279"/>
        <end position="300"/>
    </location>
</feature>
<feature type="transmembrane region" description="Helical" evidence="6">
    <location>
        <begin position="177"/>
        <end position="196"/>
    </location>
</feature>
<keyword evidence="8" id="KW-1185">Reference proteome</keyword>
<evidence type="ECO:0000256" key="3">
    <source>
        <dbReference type="ARBA" id="ARBA00022960"/>
    </source>
</evidence>
<keyword evidence="4 6" id="KW-1133">Transmembrane helix</keyword>
<dbReference type="PROSITE" id="PS00428">
    <property type="entry name" value="FTSW_RODA_SPOVE"/>
    <property type="match status" value="1"/>
</dbReference>
<evidence type="ECO:0000256" key="2">
    <source>
        <dbReference type="ARBA" id="ARBA00022692"/>
    </source>
</evidence>
<keyword evidence="2 6" id="KW-0812">Transmembrane</keyword>
<gene>
    <name evidence="7" type="ORF">J2Z69_002891</name>
</gene>
<feature type="transmembrane region" description="Helical" evidence="6">
    <location>
        <begin position="341"/>
        <end position="363"/>
    </location>
</feature>
<reference evidence="7 8" key="1">
    <citation type="submission" date="2021-03" db="EMBL/GenBank/DDBJ databases">
        <title>Genomic Encyclopedia of Type Strains, Phase IV (KMG-IV): sequencing the most valuable type-strain genomes for metagenomic binning, comparative biology and taxonomic classification.</title>
        <authorList>
            <person name="Goeker M."/>
        </authorList>
    </citation>
    <scope>NUCLEOTIDE SEQUENCE [LARGE SCALE GENOMIC DNA]</scope>
    <source>
        <strain evidence="7 8">DSM 26806</strain>
    </source>
</reference>
<feature type="transmembrane region" description="Helical" evidence="6">
    <location>
        <begin position="153"/>
        <end position="170"/>
    </location>
</feature>
<dbReference type="PANTHER" id="PTHR30474:SF1">
    <property type="entry name" value="PEPTIDOGLYCAN GLYCOSYLTRANSFERASE MRDB"/>
    <property type="match status" value="1"/>
</dbReference>
<comment type="subcellular location">
    <subcellularLocation>
        <location evidence="1">Membrane</location>
        <topology evidence="1">Multi-pass membrane protein</topology>
    </subcellularLocation>
</comment>
<feature type="transmembrane region" description="Helical" evidence="6">
    <location>
        <begin position="312"/>
        <end position="335"/>
    </location>
</feature>
<keyword evidence="3" id="KW-0133">Cell shape</keyword>
<feature type="transmembrane region" description="Helical" evidence="6">
    <location>
        <begin position="129"/>
        <end position="147"/>
    </location>
</feature>
<keyword evidence="5 6" id="KW-0472">Membrane</keyword>
<evidence type="ECO:0000313" key="8">
    <source>
        <dbReference type="Proteomes" id="UP001519288"/>
    </source>
</evidence>
<feature type="transmembrane region" description="Helical" evidence="6">
    <location>
        <begin position="63"/>
        <end position="81"/>
    </location>
</feature>
<dbReference type="Proteomes" id="UP001519288">
    <property type="component" value="Unassembled WGS sequence"/>
</dbReference>
<dbReference type="InterPro" id="IPR018365">
    <property type="entry name" value="Cell_cycle_FtsW-rel_CS"/>
</dbReference>
<proteinExistence type="predicted"/>
<name>A0ABS4JL78_9BACL</name>
<sequence length="391" mass="43337">MDWSIVVILVAFMVMSILLIHSAVATAPPKYAHLDKKMVINYILGFIAFFGMAFVNYRVLIKFYLYIFGAGILSLLFVKFFGGEVNGAQGWVTIPVIKLDVQPAELFKLILIITLSALLLRKYKLRLTFLRDVVPLSLVTFLPFALAMALNDIGNGLSYLVILLGMLWIGKMKYSHTLFILIILAVSLAVGIKSYVTYHDQIEKALSNSNKEHWLSRIDPWLLPEKASKKAVYHTKNASIAIASGGMFGQGYMKGAYTQTGRVPYTYADSIFVVAAEEFGFFGCSIMLLIYFIMIHRLILIALECRDRAGPLLIVGIVSMWLYQILENVGMFMGILPLTGITLPFISYGGSSLLINMACLGIAMSVKMHGQQNEDDLSVGRSGKAIARGKA</sequence>
<evidence type="ECO:0000256" key="6">
    <source>
        <dbReference type="SAM" id="Phobius"/>
    </source>
</evidence>
<dbReference type="EMBL" id="JAGGLD010000005">
    <property type="protein sequence ID" value="MBP2001835.1"/>
    <property type="molecule type" value="Genomic_DNA"/>
</dbReference>
<accession>A0ABS4JL78</accession>
<organism evidence="7 8">
    <name type="scientific">Paenibacillus shirakamiensis</name>
    <dbReference type="NCBI Taxonomy" id="1265935"/>
    <lineage>
        <taxon>Bacteria</taxon>
        <taxon>Bacillati</taxon>
        <taxon>Bacillota</taxon>
        <taxon>Bacilli</taxon>
        <taxon>Bacillales</taxon>
        <taxon>Paenibacillaceae</taxon>
        <taxon>Paenibacillus</taxon>
    </lineage>
</organism>
<evidence type="ECO:0000256" key="5">
    <source>
        <dbReference type="ARBA" id="ARBA00023136"/>
    </source>
</evidence>
<dbReference type="Pfam" id="PF01098">
    <property type="entry name" value="FTSW_RODA_SPOVE"/>
    <property type="match status" value="1"/>
</dbReference>
<feature type="transmembrane region" description="Helical" evidence="6">
    <location>
        <begin position="39"/>
        <end position="56"/>
    </location>
</feature>
<evidence type="ECO:0000313" key="7">
    <source>
        <dbReference type="EMBL" id="MBP2001835.1"/>
    </source>
</evidence>
<evidence type="ECO:0000256" key="1">
    <source>
        <dbReference type="ARBA" id="ARBA00004141"/>
    </source>
</evidence>
<evidence type="ECO:0000256" key="4">
    <source>
        <dbReference type="ARBA" id="ARBA00022989"/>
    </source>
</evidence>